<sequence length="49" mass="5810">MRYLTVQDLSKLLSTRSDGKVTELQMHHWFTLYGKNVTDSKQKEIPQEK</sequence>
<protein>
    <submittedName>
        <fullName evidence="1">Uncharacterized protein</fullName>
    </submittedName>
</protein>
<reference evidence="1" key="1">
    <citation type="journal article" date="2021" name="Proc. Natl. Acad. Sci. U.S.A.">
        <title>A Catalog of Tens of Thousands of Viruses from Human Metagenomes Reveals Hidden Associations with Chronic Diseases.</title>
        <authorList>
            <person name="Tisza M.J."/>
            <person name="Buck C.B."/>
        </authorList>
    </citation>
    <scope>NUCLEOTIDE SEQUENCE</scope>
    <source>
        <strain evidence="1">Ctsf32</strain>
    </source>
</reference>
<dbReference type="EMBL" id="BK015882">
    <property type="protein sequence ID" value="DAD71501.1"/>
    <property type="molecule type" value="Genomic_DNA"/>
</dbReference>
<name>A0A8S5LN52_9CAUD</name>
<proteinExistence type="predicted"/>
<evidence type="ECO:0000313" key="1">
    <source>
        <dbReference type="EMBL" id="DAD71501.1"/>
    </source>
</evidence>
<accession>A0A8S5LN52</accession>
<organism evidence="1">
    <name type="scientific">Siphoviridae sp. ctsf32</name>
    <dbReference type="NCBI Taxonomy" id="2827594"/>
    <lineage>
        <taxon>Viruses</taxon>
        <taxon>Duplodnaviria</taxon>
        <taxon>Heunggongvirae</taxon>
        <taxon>Uroviricota</taxon>
        <taxon>Caudoviricetes</taxon>
    </lineage>
</organism>